<sequence length="101" mass="11821">MNYTTKDREIIIKIPAKNSGKFRFKTRSNNLQFGDIFTTREKNFNEDVYLEWQISYDATIIDVAKGEKDTKLKSYTFVGANKKTKYLYELSELVYEGINNG</sequence>
<reference evidence="1" key="1">
    <citation type="journal article" date="2014" name="Front. Microbiol.">
        <title>High frequency of phylogenetically diverse reductive dehalogenase-homologous genes in deep subseafloor sedimentary metagenomes.</title>
        <authorList>
            <person name="Kawai M."/>
            <person name="Futagami T."/>
            <person name="Toyoda A."/>
            <person name="Takaki Y."/>
            <person name="Nishi S."/>
            <person name="Hori S."/>
            <person name="Arai W."/>
            <person name="Tsubouchi T."/>
            <person name="Morono Y."/>
            <person name="Uchiyama I."/>
            <person name="Ito T."/>
            <person name="Fujiyama A."/>
            <person name="Inagaki F."/>
            <person name="Takami H."/>
        </authorList>
    </citation>
    <scope>NUCLEOTIDE SEQUENCE</scope>
    <source>
        <strain evidence="1">Expedition CK06-06</strain>
    </source>
</reference>
<accession>X1I439</accession>
<evidence type="ECO:0000313" key="1">
    <source>
        <dbReference type="EMBL" id="GAH77171.1"/>
    </source>
</evidence>
<comment type="caution">
    <text evidence="1">The sequence shown here is derived from an EMBL/GenBank/DDBJ whole genome shotgun (WGS) entry which is preliminary data.</text>
</comment>
<organism evidence="1">
    <name type="scientific">marine sediment metagenome</name>
    <dbReference type="NCBI Taxonomy" id="412755"/>
    <lineage>
        <taxon>unclassified sequences</taxon>
        <taxon>metagenomes</taxon>
        <taxon>ecological metagenomes</taxon>
    </lineage>
</organism>
<protein>
    <submittedName>
        <fullName evidence="1">Uncharacterized protein</fullName>
    </submittedName>
</protein>
<feature type="non-terminal residue" evidence="1">
    <location>
        <position position="101"/>
    </location>
</feature>
<gene>
    <name evidence="1" type="ORF">S03H2_67644</name>
</gene>
<dbReference type="AlphaFoldDB" id="X1I439"/>
<proteinExistence type="predicted"/>
<name>X1I439_9ZZZZ</name>
<dbReference type="EMBL" id="BARU01044329">
    <property type="protein sequence ID" value="GAH77171.1"/>
    <property type="molecule type" value="Genomic_DNA"/>
</dbReference>